<dbReference type="Proteomes" id="UP000663866">
    <property type="component" value="Unassembled WGS sequence"/>
</dbReference>
<dbReference type="PANTHER" id="PTHR24223:SF448">
    <property type="entry name" value="FI20146P1-RELATED"/>
    <property type="match status" value="1"/>
</dbReference>
<dbReference type="PANTHER" id="PTHR24223">
    <property type="entry name" value="ATP-BINDING CASSETTE SUB-FAMILY C"/>
    <property type="match status" value="1"/>
</dbReference>
<proteinExistence type="predicted"/>
<keyword evidence="2" id="KW-0067">ATP-binding</keyword>
<keyword evidence="1" id="KW-0547">Nucleotide-binding</keyword>
<evidence type="ECO:0000313" key="4">
    <source>
        <dbReference type="Proteomes" id="UP000663866"/>
    </source>
</evidence>
<evidence type="ECO:0000256" key="1">
    <source>
        <dbReference type="ARBA" id="ARBA00022741"/>
    </source>
</evidence>
<keyword evidence="4" id="KW-1185">Reference proteome</keyword>
<name>A0A821D0J0_9BILA</name>
<dbReference type="EMBL" id="CAJOBG010076047">
    <property type="protein sequence ID" value="CAF4613807.1"/>
    <property type="molecule type" value="Genomic_DNA"/>
</dbReference>
<dbReference type="InterPro" id="IPR050173">
    <property type="entry name" value="ABC_transporter_C-like"/>
</dbReference>
<sequence length="73" mass="8380">MTSAERVIEYIDLEPEESSHVRNFQSIPPQWPIGGIVFDNLSFRYSSTSPWALHNLNISIQPNEKVEVPSPKR</sequence>
<organism evidence="3 4">
    <name type="scientific">Rotaria magnacalcarata</name>
    <dbReference type="NCBI Taxonomy" id="392030"/>
    <lineage>
        <taxon>Eukaryota</taxon>
        <taxon>Metazoa</taxon>
        <taxon>Spiralia</taxon>
        <taxon>Gnathifera</taxon>
        <taxon>Rotifera</taxon>
        <taxon>Eurotatoria</taxon>
        <taxon>Bdelloidea</taxon>
        <taxon>Philodinida</taxon>
        <taxon>Philodinidae</taxon>
        <taxon>Rotaria</taxon>
    </lineage>
</organism>
<protein>
    <submittedName>
        <fullName evidence="3">Uncharacterized protein</fullName>
    </submittedName>
</protein>
<evidence type="ECO:0000313" key="3">
    <source>
        <dbReference type="EMBL" id="CAF4613807.1"/>
    </source>
</evidence>
<evidence type="ECO:0000256" key="2">
    <source>
        <dbReference type="ARBA" id="ARBA00022840"/>
    </source>
</evidence>
<comment type="caution">
    <text evidence="3">The sequence shown here is derived from an EMBL/GenBank/DDBJ whole genome shotgun (WGS) entry which is preliminary data.</text>
</comment>
<reference evidence="3" key="1">
    <citation type="submission" date="2021-02" db="EMBL/GenBank/DDBJ databases">
        <authorList>
            <person name="Nowell W R."/>
        </authorList>
    </citation>
    <scope>NUCLEOTIDE SEQUENCE</scope>
</reference>
<dbReference type="GO" id="GO:0005524">
    <property type="term" value="F:ATP binding"/>
    <property type="evidence" value="ECO:0007669"/>
    <property type="project" value="UniProtKB-KW"/>
</dbReference>
<dbReference type="GO" id="GO:0042626">
    <property type="term" value="F:ATPase-coupled transmembrane transporter activity"/>
    <property type="evidence" value="ECO:0007669"/>
    <property type="project" value="TreeGrafter"/>
</dbReference>
<dbReference type="AlphaFoldDB" id="A0A821D0J0"/>
<dbReference type="GO" id="GO:0016020">
    <property type="term" value="C:membrane"/>
    <property type="evidence" value="ECO:0007669"/>
    <property type="project" value="TreeGrafter"/>
</dbReference>
<gene>
    <name evidence="3" type="ORF">OVN521_LOCUS45648</name>
</gene>
<accession>A0A821D0J0</accession>